<evidence type="ECO:0000256" key="6">
    <source>
        <dbReference type="ARBA" id="ARBA00039592"/>
    </source>
</evidence>
<dbReference type="OrthoDB" id="5450856at2"/>
<dbReference type="EMBL" id="FOHO01000004">
    <property type="protein sequence ID" value="SET34992.1"/>
    <property type="molecule type" value="Genomic_DNA"/>
</dbReference>
<sequence length="257" mass="28120">MCAIKTERAADAVAQHIQSLILEGTLRPGQSLLAERELALRLDVSRPTLRDGLKTLVDKGLLTAEGGRGMRVAALGQQAITDPLMNLLTGSAALADDYLEFRDIVESQAAALAAERATDVDLDRIRTSLSRIDNAHAATDAEEEAEADAELHQLIYEATHNLVLLQIMRALSGNLRMDVIHNRGRMFSIADTRKRLHEQHHEIADAIIARDPSRAAQAAHAHLGYVRDCLRHVTEEQAKLDLARRRQAGGGLAASRD</sequence>
<dbReference type="InterPro" id="IPR011711">
    <property type="entry name" value="GntR_C"/>
</dbReference>
<proteinExistence type="predicted"/>
<reference evidence="8 9" key="1">
    <citation type="submission" date="2016-10" db="EMBL/GenBank/DDBJ databases">
        <authorList>
            <person name="de Groot N.N."/>
        </authorList>
    </citation>
    <scope>NUCLEOTIDE SEQUENCE [LARGE SCALE GENOMIC DNA]</scope>
    <source>
        <strain evidence="8 9">DSM 17862</strain>
    </source>
</reference>
<dbReference type="GO" id="GO:0003677">
    <property type="term" value="F:DNA binding"/>
    <property type="evidence" value="ECO:0007669"/>
    <property type="project" value="UniProtKB-KW"/>
</dbReference>
<dbReference type="Gene3D" id="1.20.120.530">
    <property type="entry name" value="GntR ligand-binding domain-like"/>
    <property type="match status" value="1"/>
</dbReference>
<dbReference type="InterPro" id="IPR036388">
    <property type="entry name" value="WH-like_DNA-bd_sf"/>
</dbReference>
<dbReference type="Pfam" id="PF00392">
    <property type="entry name" value="GntR"/>
    <property type="match status" value="1"/>
</dbReference>
<gene>
    <name evidence="8" type="ORF">SAMN04489858_104267</name>
</gene>
<dbReference type="Gene3D" id="1.10.10.10">
    <property type="entry name" value="Winged helix-like DNA-binding domain superfamily/Winged helix DNA-binding domain"/>
    <property type="match status" value="1"/>
</dbReference>
<evidence type="ECO:0000256" key="2">
    <source>
        <dbReference type="ARBA" id="ARBA00023015"/>
    </source>
</evidence>
<dbReference type="RefSeq" id="WP_090733915.1">
    <property type="nucleotide sequence ID" value="NZ_FOHO01000004.1"/>
</dbReference>
<comment type="function">
    <text evidence="5">Transcriptional repressor for the pyruvate dehydrogenase complex genes aceEF and lpd.</text>
</comment>
<dbReference type="Pfam" id="PF07729">
    <property type="entry name" value="FCD"/>
    <property type="match status" value="1"/>
</dbReference>
<evidence type="ECO:0000256" key="4">
    <source>
        <dbReference type="ARBA" id="ARBA00023163"/>
    </source>
</evidence>
<dbReference type="CDD" id="cd07377">
    <property type="entry name" value="WHTH_GntR"/>
    <property type="match status" value="1"/>
</dbReference>
<dbReference type="PANTHER" id="PTHR43537:SF34">
    <property type="entry name" value="PYRUVATE DEHYDROGENASE COMPLEX REPRESSOR"/>
    <property type="match status" value="1"/>
</dbReference>
<dbReference type="SMART" id="SM00895">
    <property type="entry name" value="FCD"/>
    <property type="match status" value="1"/>
</dbReference>
<dbReference type="InterPro" id="IPR000524">
    <property type="entry name" value="Tscrpt_reg_HTH_GntR"/>
</dbReference>
<keyword evidence="3" id="KW-0238">DNA-binding</keyword>
<evidence type="ECO:0000256" key="5">
    <source>
        <dbReference type="ARBA" id="ARBA00037357"/>
    </source>
</evidence>
<keyword evidence="1" id="KW-0678">Repressor</keyword>
<evidence type="ECO:0000313" key="9">
    <source>
        <dbReference type="Proteomes" id="UP000199180"/>
    </source>
</evidence>
<organism evidence="8 9">
    <name type="scientific">Paracoccus homiensis</name>
    <dbReference type="NCBI Taxonomy" id="364199"/>
    <lineage>
        <taxon>Bacteria</taxon>
        <taxon>Pseudomonadati</taxon>
        <taxon>Pseudomonadota</taxon>
        <taxon>Alphaproteobacteria</taxon>
        <taxon>Rhodobacterales</taxon>
        <taxon>Paracoccaceae</taxon>
        <taxon>Paracoccus</taxon>
    </lineage>
</organism>
<feature type="domain" description="HTH gntR-type" evidence="7">
    <location>
        <begin position="7"/>
        <end position="75"/>
    </location>
</feature>
<dbReference type="AlphaFoldDB" id="A0A1I0DRT1"/>
<evidence type="ECO:0000259" key="7">
    <source>
        <dbReference type="PROSITE" id="PS50949"/>
    </source>
</evidence>
<dbReference type="STRING" id="364199.SAMN04489858_104267"/>
<dbReference type="InterPro" id="IPR036390">
    <property type="entry name" value="WH_DNA-bd_sf"/>
</dbReference>
<name>A0A1I0DRT1_9RHOB</name>
<dbReference type="GO" id="GO:0003700">
    <property type="term" value="F:DNA-binding transcription factor activity"/>
    <property type="evidence" value="ECO:0007669"/>
    <property type="project" value="InterPro"/>
</dbReference>
<dbReference type="PANTHER" id="PTHR43537">
    <property type="entry name" value="TRANSCRIPTIONAL REGULATOR, GNTR FAMILY"/>
    <property type="match status" value="1"/>
</dbReference>
<dbReference type="SMART" id="SM00345">
    <property type="entry name" value="HTH_GNTR"/>
    <property type="match status" value="1"/>
</dbReference>
<dbReference type="PRINTS" id="PR00035">
    <property type="entry name" value="HTHGNTR"/>
</dbReference>
<dbReference type="SUPFAM" id="SSF48008">
    <property type="entry name" value="GntR ligand-binding domain-like"/>
    <property type="match status" value="1"/>
</dbReference>
<keyword evidence="9" id="KW-1185">Reference proteome</keyword>
<dbReference type="PROSITE" id="PS50949">
    <property type="entry name" value="HTH_GNTR"/>
    <property type="match status" value="1"/>
</dbReference>
<dbReference type="Proteomes" id="UP000199180">
    <property type="component" value="Unassembled WGS sequence"/>
</dbReference>
<keyword evidence="2" id="KW-0805">Transcription regulation</keyword>
<evidence type="ECO:0000313" key="8">
    <source>
        <dbReference type="EMBL" id="SET34992.1"/>
    </source>
</evidence>
<dbReference type="SUPFAM" id="SSF46785">
    <property type="entry name" value="Winged helix' DNA-binding domain"/>
    <property type="match status" value="1"/>
</dbReference>
<keyword evidence="4" id="KW-0804">Transcription</keyword>
<dbReference type="InterPro" id="IPR008920">
    <property type="entry name" value="TF_FadR/GntR_C"/>
</dbReference>
<accession>A0A1I0DRT1</accession>
<evidence type="ECO:0000256" key="3">
    <source>
        <dbReference type="ARBA" id="ARBA00023125"/>
    </source>
</evidence>
<protein>
    <recommendedName>
        <fullName evidence="6">Pyruvate dehydrogenase complex repressor</fullName>
    </recommendedName>
</protein>
<evidence type="ECO:0000256" key="1">
    <source>
        <dbReference type="ARBA" id="ARBA00022491"/>
    </source>
</evidence>